<accession>A0ABV0EGW0</accession>
<evidence type="ECO:0000313" key="3">
    <source>
        <dbReference type="EMBL" id="MEO1766612.1"/>
    </source>
</evidence>
<dbReference type="Pfam" id="PF12802">
    <property type="entry name" value="MarR_2"/>
    <property type="match status" value="1"/>
</dbReference>
<dbReference type="SUPFAM" id="SSF46785">
    <property type="entry name" value="Winged helix' DNA-binding domain"/>
    <property type="match status" value="1"/>
</dbReference>
<evidence type="ECO:0000313" key="4">
    <source>
        <dbReference type="Proteomes" id="UP001482231"/>
    </source>
</evidence>
<dbReference type="InterPro" id="IPR000835">
    <property type="entry name" value="HTH_MarR-typ"/>
</dbReference>
<protein>
    <submittedName>
        <fullName evidence="3">MarR family transcriptional regulator</fullName>
    </submittedName>
</protein>
<comment type="subcellular location">
    <subcellularLocation>
        <location evidence="1">Cytoplasm</location>
    </subcellularLocation>
</comment>
<sequence>MRKSAFNLLELTERLGNLIRVEMRRLGAAYKLHPVHLQALSYLRQANRYSNTPQALTEYLGLTKGTVSQSLLLLYRKGLVTRYVDERDKRVVRLKLSASGRRLMKDAQLAPIWQTAAANISPARSRTTVLVLQETLRNLQAMHQERTFGVCNTCAHLQRESARIYHCGVTGERLSVPETRQICRLHTPRA</sequence>
<dbReference type="SMART" id="SM00347">
    <property type="entry name" value="HTH_MARR"/>
    <property type="match status" value="1"/>
</dbReference>
<proteinExistence type="predicted"/>
<reference evidence="3 4" key="1">
    <citation type="submission" date="2024-02" db="EMBL/GenBank/DDBJ databases">
        <title>New thermophilic sulfur-oxidizing bacteria from a hot springs of the Uzon caldera (Kamchatka, Russia).</title>
        <authorList>
            <person name="Dukat A.M."/>
            <person name="Elcheninov A.G."/>
            <person name="Frolov E.N."/>
        </authorList>
    </citation>
    <scope>NUCLEOTIDE SEQUENCE [LARGE SCALE GENOMIC DNA]</scope>
    <source>
        <strain evidence="3 4">AK1</strain>
    </source>
</reference>
<evidence type="ECO:0000256" key="1">
    <source>
        <dbReference type="ARBA" id="ARBA00004496"/>
    </source>
</evidence>
<dbReference type="InterPro" id="IPR036388">
    <property type="entry name" value="WH-like_DNA-bd_sf"/>
</dbReference>
<keyword evidence="4" id="KW-1185">Reference proteome</keyword>
<feature type="domain" description="HTH marR-type" evidence="2">
    <location>
        <begin position="5"/>
        <end position="141"/>
    </location>
</feature>
<name>A0ABV0EGW0_9BURK</name>
<dbReference type="EMBL" id="JBAJEX010000003">
    <property type="protein sequence ID" value="MEO1766612.1"/>
    <property type="molecule type" value="Genomic_DNA"/>
</dbReference>
<dbReference type="Gene3D" id="1.10.10.10">
    <property type="entry name" value="Winged helix-like DNA-binding domain superfamily/Winged helix DNA-binding domain"/>
    <property type="match status" value="1"/>
</dbReference>
<dbReference type="Proteomes" id="UP001482231">
    <property type="component" value="Unassembled WGS sequence"/>
</dbReference>
<gene>
    <name evidence="3" type="ORF">V6E02_05250</name>
</gene>
<dbReference type="InterPro" id="IPR036390">
    <property type="entry name" value="WH_DNA-bd_sf"/>
</dbReference>
<dbReference type="PANTHER" id="PTHR33164">
    <property type="entry name" value="TRANSCRIPTIONAL REGULATOR, MARR FAMILY"/>
    <property type="match status" value="1"/>
</dbReference>
<dbReference type="PANTHER" id="PTHR33164:SF5">
    <property type="entry name" value="ORGANIC HYDROPEROXIDE RESISTANCE TRANSCRIPTIONAL REGULATOR"/>
    <property type="match status" value="1"/>
</dbReference>
<comment type="caution">
    <text evidence="3">The sequence shown here is derived from an EMBL/GenBank/DDBJ whole genome shotgun (WGS) entry which is preliminary data.</text>
</comment>
<dbReference type="RefSeq" id="WP_347307722.1">
    <property type="nucleotide sequence ID" value="NZ_JBAJEX010000003.1"/>
</dbReference>
<organism evidence="3 4">
    <name type="scientific">Thiobacter aerophilum</name>
    <dbReference type="NCBI Taxonomy" id="3121275"/>
    <lineage>
        <taxon>Bacteria</taxon>
        <taxon>Pseudomonadati</taxon>
        <taxon>Pseudomonadota</taxon>
        <taxon>Betaproteobacteria</taxon>
        <taxon>Burkholderiales</taxon>
        <taxon>Thiobacteraceae</taxon>
        <taxon>Thiobacter</taxon>
    </lineage>
</organism>
<evidence type="ECO:0000259" key="2">
    <source>
        <dbReference type="PROSITE" id="PS50995"/>
    </source>
</evidence>
<dbReference type="InterPro" id="IPR039422">
    <property type="entry name" value="MarR/SlyA-like"/>
</dbReference>
<dbReference type="PROSITE" id="PS50995">
    <property type="entry name" value="HTH_MARR_2"/>
    <property type="match status" value="1"/>
</dbReference>